<dbReference type="InterPro" id="IPR014716">
    <property type="entry name" value="Fibrinogen_a/b/g_C_1"/>
</dbReference>
<dbReference type="PROSITE" id="PS51406">
    <property type="entry name" value="FIBRINOGEN_C_2"/>
    <property type="match status" value="1"/>
</dbReference>
<dbReference type="InterPro" id="IPR050373">
    <property type="entry name" value="Fibrinogen_C-term_domain"/>
</dbReference>
<evidence type="ECO:0000313" key="2">
    <source>
        <dbReference type="EMBL" id="CAH3162313.1"/>
    </source>
</evidence>
<dbReference type="InterPro" id="IPR002181">
    <property type="entry name" value="Fibrinogen_a/b/g_C_dom"/>
</dbReference>
<dbReference type="EMBL" id="CALNXJ010000084">
    <property type="protein sequence ID" value="CAH3162313.1"/>
    <property type="molecule type" value="Genomic_DNA"/>
</dbReference>
<dbReference type="SMART" id="SM00186">
    <property type="entry name" value="FBG"/>
    <property type="match status" value="1"/>
</dbReference>
<reference evidence="2 3" key="1">
    <citation type="submission" date="2022-05" db="EMBL/GenBank/DDBJ databases">
        <authorList>
            <consortium name="Genoscope - CEA"/>
            <person name="William W."/>
        </authorList>
    </citation>
    <scope>NUCLEOTIDE SEQUENCE [LARGE SCALE GENOMIC DNA]</scope>
</reference>
<organism evidence="2 3">
    <name type="scientific">Pocillopora meandrina</name>
    <dbReference type="NCBI Taxonomy" id="46732"/>
    <lineage>
        <taxon>Eukaryota</taxon>
        <taxon>Metazoa</taxon>
        <taxon>Cnidaria</taxon>
        <taxon>Anthozoa</taxon>
        <taxon>Hexacorallia</taxon>
        <taxon>Scleractinia</taxon>
        <taxon>Astrocoeniina</taxon>
        <taxon>Pocilloporidae</taxon>
        <taxon>Pocillopora</taxon>
    </lineage>
</organism>
<proteinExistence type="predicted"/>
<dbReference type="InterPro" id="IPR036056">
    <property type="entry name" value="Fibrinogen-like_C"/>
</dbReference>
<dbReference type="SUPFAM" id="SSF56496">
    <property type="entry name" value="Fibrinogen C-terminal domain-like"/>
    <property type="match status" value="1"/>
</dbReference>
<evidence type="ECO:0000313" key="3">
    <source>
        <dbReference type="Proteomes" id="UP001159428"/>
    </source>
</evidence>
<dbReference type="CDD" id="cd00087">
    <property type="entry name" value="FReD"/>
    <property type="match status" value="1"/>
</dbReference>
<dbReference type="PANTHER" id="PTHR19143">
    <property type="entry name" value="FIBRINOGEN/TENASCIN/ANGIOPOEITIN"/>
    <property type="match status" value="1"/>
</dbReference>
<dbReference type="Proteomes" id="UP001159428">
    <property type="component" value="Unassembled WGS sequence"/>
</dbReference>
<dbReference type="Gene3D" id="3.90.215.10">
    <property type="entry name" value="Gamma Fibrinogen, chain A, domain 1"/>
    <property type="match status" value="1"/>
</dbReference>
<accession>A0AAU9XZ74</accession>
<dbReference type="Pfam" id="PF00147">
    <property type="entry name" value="Fibrinogen_C"/>
    <property type="match status" value="1"/>
</dbReference>
<gene>
    <name evidence="2" type="ORF">PMEA_00034202</name>
</gene>
<sequence>LPAKNCAELYKSGERISGVYTIDPDGSGAFNVYCDHMTAGGGWTVIQKRMDGSVDFNRTWDDYKYGFGYFIGEFWLGLDKINRLTRNKTNNKLRIDLGVKTGTIAHAEYGWFGIGNEMAKYRLYIGDKTDETVTSDSFGLHRNFAFGTWDRYPHDCDEKRGGGWWYSDSNCGVWSNLNGIYFDNKYSRAIFWANLSAAPEESIPKSAEMKIRSVDFYSSFSWYID</sequence>
<dbReference type="AlphaFoldDB" id="A0AAU9XZ74"/>
<dbReference type="NCBIfam" id="NF040941">
    <property type="entry name" value="GGGWT_bact"/>
    <property type="match status" value="1"/>
</dbReference>
<name>A0AAU9XZ74_9CNID</name>
<feature type="non-terminal residue" evidence="2">
    <location>
        <position position="1"/>
    </location>
</feature>
<dbReference type="GO" id="GO:0005615">
    <property type="term" value="C:extracellular space"/>
    <property type="evidence" value="ECO:0007669"/>
    <property type="project" value="TreeGrafter"/>
</dbReference>
<comment type="caution">
    <text evidence="2">The sequence shown here is derived from an EMBL/GenBank/DDBJ whole genome shotgun (WGS) entry which is preliminary data.</text>
</comment>
<keyword evidence="3" id="KW-1185">Reference proteome</keyword>
<protein>
    <recommendedName>
        <fullName evidence="1">Fibrinogen C-terminal domain-containing protein</fullName>
    </recommendedName>
</protein>
<evidence type="ECO:0000259" key="1">
    <source>
        <dbReference type="PROSITE" id="PS51406"/>
    </source>
</evidence>
<feature type="domain" description="Fibrinogen C-terminal" evidence="1">
    <location>
        <begin position="1"/>
        <end position="215"/>
    </location>
</feature>